<dbReference type="InterPro" id="IPR011335">
    <property type="entry name" value="Restrct_endonuc-II-like"/>
</dbReference>
<organism evidence="2 3">
    <name type="scientific">Haemaphysalis longicornis</name>
    <name type="common">Bush tick</name>
    <dbReference type="NCBI Taxonomy" id="44386"/>
    <lineage>
        <taxon>Eukaryota</taxon>
        <taxon>Metazoa</taxon>
        <taxon>Ecdysozoa</taxon>
        <taxon>Arthropoda</taxon>
        <taxon>Chelicerata</taxon>
        <taxon>Arachnida</taxon>
        <taxon>Acari</taxon>
        <taxon>Parasitiformes</taxon>
        <taxon>Ixodida</taxon>
        <taxon>Ixodoidea</taxon>
        <taxon>Ixodidae</taxon>
        <taxon>Haemaphysalinae</taxon>
        <taxon>Haemaphysalis</taxon>
    </lineage>
</organism>
<reference evidence="2 3" key="1">
    <citation type="journal article" date="2020" name="Cell">
        <title>Large-Scale Comparative Analyses of Tick Genomes Elucidate Their Genetic Diversity and Vector Capacities.</title>
        <authorList>
            <consortium name="Tick Genome and Microbiome Consortium (TIGMIC)"/>
            <person name="Jia N."/>
            <person name="Wang J."/>
            <person name="Shi W."/>
            <person name="Du L."/>
            <person name="Sun Y."/>
            <person name="Zhan W."/>
            <person name="Jiang J.F."/>
            <person name="Wang Q."/>
            <person name="Zhang B."/>
            <person name="Ji P."/>
            <person name="Bell-Sakyi L."/>
            <person name="Cui X.M."/>
            <person name="Yuan T.T."/>
            <person name="Jiang B.G."/>
            <person name="Yang W.F."/>
            <person name="Lam T.T."/>
            <person name="Chang Q.C."/>
            <person name="Ding S.J."/>
            <person name="Wang X.J."/>
            <person name="Zhu J.G."/>
            <person name="Ruan X.D."/>
            <person name="Zhao L."/>
            <person name="Wei J.T."/>
            <person name="Ye R.Z."/>
            <person name="Que T.C."/>
            <person name="Du C.H."/>
            <person name="Zhou Y.H."/>
            <person name="Cheng J.X."/>
            <person name="Dai P.F."/>
            <person name="Guo W.B."/>
            <person name="Han X.H."/>
            <person name="Huang E.J."/>
            <person name="Li L.F."/>
            <person name="Wei W."/>
            <person name="Gao Y.C."/>
            <person name="Liu J.Z."/>
            <person name="Shao H.Z."/>
            <person name="Wang X."/>
            <person name="Wang C.C."/>
            <person name="Yang T.C."/>
            <person name="Huo Q.B."/>
            <person name="Li W."/>
            <person name="Chen H.Y."/>
            <person name="Chen S.E."/>
            <person name="Zhou L.G."/>
            <person name="Ni X.B."/>
            <person name="Tian J.H."/>
            <person name="Sheng Y."/>
            <person name="Liu T."/>
            <person name="Pan Y.S."/>
            <person name="Xia L.Y."/>
            <person name="Li J."/>
            <person name="Zhao F."/>
            <person name="Cao W.C."/>
        </authorList>
    </citation>
    <scope>NUCLEOTIDE SEQUENCE [LARGE SCALE GENOMIC DNA]</scope>
    <source>
        <strain evidence="2">HaeL-2018</strain>
    </source>
</reference>
<proteinExistence type="predicted"/>
<feature type="domain" description="YqaJ viral recombinase" evidence="1">
    <location>
        <begin position="11"/>
        <end position="131"/>
    </location>
</feature>
<dbReference type="PANTHER" id="PTHR46609">
    <property type="entry name" value="EXONUCLEASE, PHAGE-TYPE/RECB, C-TERMINAL DOMAIN-CONTAINING PROTEIN"/>
    <property type="match status" value="1"/>
</dbReference>
<dbReference type="InterPro" id="IPR011604">
    <property type="entry name" value="PDDEXK-like_dom_sf"/>
</dbReference>
<dbReference type="CDD" id="cd22343">
    <property type="entry name" value="PDDEXK_lambda_exonuclease-like"/>
    <property type="match status" value="1"/>
</dbReference>
<dbReference type="OMA" id="WTTEAMF"/>
<dbReference type="InterPro" id="IPR019080">
    <property type="entry name" value="YqaJ_viral_recombinase"/>
</dbReference>
<dbReference type="VEuPathDB" id="VectorBase:HLOH_059627"/>
<sequence>MSLLNKICSPEHTQFWAPQTAWGKEHEETARQAYAAATASIHLNFQCATAGLHISVEKPFLAATPDGLVTCSCCGEGVLEVKCPYNGRNGTVKELALFKSACVSLTGGKLRLRTDHSYYYQVQLQMFVTQRKYCDFVLWTVREFVMLRVYYDSEFSRMPALL</sequence>
<comment type="caution">
    <text evidence="2">The sequence shown here is derived from an EMBL/GenBank/DDBJ whole genome shotgun (WGS) entry which is preliminary data.</text>
</comment>
<evidence type="ECO:0000313" key="2">
    <source>
        <dbReference type="EMBL" id="KAH9377026.1"/>
    </source>
</evidence>
<evidence type="ECO:0000313" key="3">
    <source>
        <dbReference type="Proteomes" id="UP000821853"/>
    </source>
</evidence>
<dbReference type="PANTHER" id="PTHR46609:SF8">
    <property type="entry name" value="YQAJ VIRAL RECOMBINASE DOMAIN-CONTAINING PROTEIN"/>
    <property type="match status" value="1"/>
</dbReference>
<protein>
    <recommendedName>
        <fullName evidence="1">YqaJ viral recombinase domain-containing protein</fullName>
    </recommendedName>
</protein>
<dbReference type="AlphaFoldDB" id="A0A9J6GP03"/>
<dbReference type="Pfam" id="PF09588">
    <property type="entry name" value="YqaJ"/>
    <property type="match status" value="1"/>
</dbReference>
<dbReference type="GO" id="GO:0006281">
    <property type="term" value="P:DNA repair"/>
    <property type="evidence" value="ECO:0007669"/>
    <property type="project" value="UniProtKB-ARBA"/>
</dbReference>
<dbReference type="OrthoDB" id="6433642at2759"/>
<dbReference type="EMBL" id="JABSTR010000008">
    <property type="protein sequence ID" value="KAH9377026.1"/>
    <property type="molecule type" value="Genomic_DNA"/>
</dbReference>
<dbReference type="InterPro" id="IPR051703">
    <property type="entry name" value="NF-kappa-B_Signaling_Reg"/>
</dbReference>
<evidence type="ECO:0000259" key="1">
    <source>
        <dbReference type="Pfam" id="PF09588"/>
    </source>
</evidence>
<dbReference type="Gene3D" id="3.90.320.10">
    <property type="match status" value="1"/>
</dbReference>
<accession>A0A9J6GP03</accession>
<keyword evidence="3" id="KW-1185">Reference proteome</keyword>
<dbReference type="Proteomes" id="UP000821853">
    <property type="component" value="Unassembled WGS sequence"/>
</dbReference>
<dbReference type="SUPFAM" id="SSF52980">
    <property type="entry name" value="Restriction endonuclease-like"/>
    <property type="match status" value="1"/>
</dbReference>
<name>A0A9J6GP03_HAELO</name>
<gene>
    <name evidence="2" type="ORF">HPB48_010230</name>
</gene>